<gene>
    <name evidence="1" type="ORF">CISIN_1g0024292mg</name>
</gene>
<dbReference type="EMBL" id="KK785291">
    <property type="protein sequence ID" value="KDO44699.1"/>
    <property type="molecule type" value="Genomic_DNA"/>
</dbReference>
<evidence type="ECO:0000313" key="2">
    <source>
        <dbReference type="Proteomes" id="UP000027120"/>
    </source>
</evidence>
<keyword evidence="2" id="KW-1185">Reference proteome</keyword>
<dbReference type="Proteomes" id="UP000027120">
    <property type="component" value="Unassembled WGS sequence"/>
</dbReference>
<proteinExistence type="predicted"/>
<evidence type="ECO:0000313" key="1">
    <source>
        <dbReference type="EMBL" id="KDO44699.1"/>
    </source>
</evidence>
<accession>A0A067DP20</accession>
<sequence>CKRSNCICKFYFSWSFNHHGVVWYHSTIQ</sequence>
<feature type="non-terminal residue" evidence="1">
    <location>
        <position position="1"/>
    </location>
</feature>
<protein>
    <submittedName>
        <fullName evidence="1">Uncharacterized protein</fullName>
    </submittedName>
</protein>
<dbReference type="AlphaFoldDB" id="A0A067DP20"/>
<name>A0A067DP20_CITSI</name>
<reference evidence="1 2" key="1">
    <citation type="submission" date="2014-04" db="EMBL/GenBank/DDBJ databases">
        <authorList>
            <consortium name="International Citrus Genome Consortium"/>
            <person name="Gmitter F."/>
            <person name="Chen C."/>
            <person name="Farmerie W."/>
            <person name="Harkins T."/>
            <person name="Desany B."/>
            <person name="Mohiuddin M."/>
            <person name="Kodira C."/>
            <person name="Borodovsky M."/>
            <person name="Lomsadze A."/>
            <person name="Burns P."/>
            <person name="Jenkins J."/>
            <person name="Prochnik S."/>
            <person name="Shu S."/>
            <person name="Chapman J."/>
            <person name="Pitluck S."/>
            <person name="Schmutz J."/>
            <person name="Rokhsar D."/>
        </authorList>
    </citation>
    <scope>NUCLEOTIDE SEQUENCE</scope>
</reference>
<organism evidence="1 2">
    <name type="scientific">Citrus sinensis</name>
    <name type="common">Sweet orange</name>
    <name type="synonym">Citrus aurantium var. sinensis</name>
    <dbReference type="NCBI Taxonomy" id="2711"/>
    <lineage>
        <taxon>Eukaryota</taxon>
        <taxon>Viridiplantae</taxon>
        <taxon>Streptophyta</taxon>
        <taxon>Embryophyta</taxon>
        <taxon>Tracheophyta</taxon>
        <taxon>Spermatophyta</taxon>
        <taxon>Magnoliopsida</taxon>
        <taxon>eudicotyledons</taxon>
        <taxon>Gunneridae</taxon>
        <taxon>Pentapetalae</taxon>
        <taxon>rosids</taxon>
        <taxon>malvids</taxon>
        <taxon>Sapindales</taxon>
        <taxon>Rutaceae</taxon>
        <taxon>Aurantioideae</taxon>
        <taxon>Citrus</taxon>
    </lineage>
</organism>